<dbReference type="Proteomes" id="UP000824120">
    <property type="component" value="Chromosome 11"/>
</dbReference>
<protein>
    <submittedName>
        <fullName evidence="1">Uncharacterized protein</fullName>
    </submittedName>
</protein>
<keyword evidence="2" id="KW-1185">Reference proteome</keyword>
<reference evidence="1 2" key="1">
    <citation type="submission" date="2020-09" db="EMBL/GenBank/DDBJ databases">
        <title>De no assembly of potato wild relative species, Solanum commersonii.</title>
        <authorList>
            <person name="Cho K."/>
        </authorList>
    </citation>
    <scope>NUCLEOTIDE SEQUENCE [LARGE SCALE GENOMIC DNA]</scope>
    <source>
        <strain evidence="1">LZ3.2</strain>
        <tissue evidence="1">Leaf</tissue>
    </source>
</reference>
<dbReference type="AlphaFoldDB" id="A0A9J5WNJ4"/>
<proteinExistence type="predicted"/>
<organism evidence="1 2">
    <name type="scientific">Solanum commersonii</name>
    <name type="common">Commerson's wild potato</name>
    <name type="synonym">Commerson's nightshade</name>
    <dbReference type="NCBI Taxonomy" id="4109"/>
    <lineage>
        <taxon>Eukaryota</taxon>
        <taxon>Viridiplantae</taxon>
        <taxon>Streptophyta</taxon>
        <taxon>Embryophyta</taxon>
        <taxon>Tracheophyta</taxon>
        <taxon>Spermatophyta</taxon>
        <taxon>Magnoliopsida</taxon>
        <taxon>eudicotyledons</taxon>
        <taxon>Gunneridae</taxon>
        <taxon>Pentapetalae</taxon>
        <taxon>asterids</taxon>
        <taxon>lamiids</taxon>
        <taxon>Solanales</taxon>
        <taxon>Solanaceae</taxon>
        <taxon>Solanoideae</taxon>
        <taxon>Solaneae</taxon>
        <taxon>Solanum</taxon>
    </lineage>
</organism>
<name>A0A9J5WNJ4_SOLCO</name>
<evidence type="ECO:0000313" key="2">
    <source>
        <dbReference type="Proteomes" id="UP000824120"/>
    </source>
</evidence>
<gene>
    <name evidence="1" type="ORF">H5410_056882</name>
</gene>
<accession>A0A9J5WNJ4</accession>
<evidence type="ECO:0000313" key="1">
    <source>
        <dbReference type="EMBL" id="KAG5576748.1"/>
    </source>
</evidence>
<comment type="caution">
    <text evidence="1">The sequence shown here is derived from an EMBL/GenBank/DDBJ whole genome shotgun (WGS) entry which is preliminary data.</text>
</comment>
<dbReference type="EMBL" id="JACXVP010000011">
    <property type="protein sequence ID" value="KAG5576748.1"/>
    <property type="molecule type" value="Genomic_DNA"/>
</dbReference>
<sequence>MQVQDLSRKLVKWVHPWIYLETILWPDIVQKLKYYKSKFHYHSVVRRDQGLGSYGFYVKNSQGDLIYAKARGIVNATNKQAEELEEIIIEIDSLSLLKMIREQWASRNSGYHKEQTTTIKFTYLSYII</sequence>